<keyword evidence="2" id="KW-1185">Reference proteome</keyword>
<dbReference type="EnsemblPlants" id="AVESA.00010b.r2.7AG1197490.1">
    <property type="protein sequence ID" value="AVESA.00010b.r2.7AG1197490.1.CDS"/>
    <property type="gene ID" value="AVESA.00010b.r2.7AG1197490"/>
</dbReference>
<dbReference type="Proteomes" id="UP001732700">
    <property type="component" value="Chromosome 7A"/>
</dbReference>
<organism evidence="1 2">
    <name type="scientific">Avena sativa</name>
    <name type="common">Oat</name>
    <dbReference type="NCBI Taxonomy" id="4498"/>
    <lineage>
        <taxon>Eukaryota</taxon>
        <taxon>Viridiplantae</taxon>
        <taxon>Streptophyta</taxon>
        <taxon>Embryophyta</taxon>
        <taxon>Tracheophyta</taxon>
        <taxon>Spermatophyta</taxon>
        <taxon>Magnoliopsida</taxon>
        <taxon>Liliopsida</taxon>
        <taxon>Poales</taxon>
        <taxon>Poaceae</taxon>
        <taxon>BOP clade</taxon>
        <taxon>Pooideae</taxon>
        <taxon>Poodae</taxon>
        <taxon>Poeae</taxon>
        <taxon>Poeae Chloroplast Group 1 (Aveneae type)</taxon>
        <taxon>Aveninae</taxon>
        <taxon>Avena</taxon>
    </lineage>
</organism>
<evidence type="ECO:0000313" key="1">
    <source>
        <dbReference type="EnsemblPlants" id="AVESA.00010b.r2.7AG1197490.1.CDS"/>
    </source>
</evidence>
<sequence length="580" mass="64500">MVIWTSDNSDSDKSDSDWDDEAELPPSPATEQERASGAASHCYSIEDYVAMGFPKELVLKGIKNIGKTSGDGDGDDPNALLELLLTYKELGDDSLVGNCSTSGSTPLIVEDGDENDSESWDVGSCGSDVEDLLQGISHREKKVQYLLQMGFPEDEAKMAIKRCGLDCTMSVLIDSIHASQFIGDEHEIKDSNCIDSSLGRQKAKLMEDSKKRRKLYGGGAQGNPLVLDCSHEDPMLPPNPMVGFNLPSDPFHSAQRRIPIHATGPPFIYFENMAQAPKGVWDTISQFLDGVKPEYVDSKFFSASTGKRDCLHNLQIDGRYPLPLSRKTIFEALPGYEKWWPSWDPRLQLNCLRTRMASPKLVERISRTLAEDPGNPPAKSVQKYVLGECREWNLVWVGKNRVAPLEPDEMEVLLGYPAHHTRGVCRTKRYRSLRNAFQVDTVAYHLSVLKKMYPDGLNVLSLFSGIGGAEVALHRLGIRMKAVVSVESSAVNKSILKSWWNETQTGRLIEIDRVESLTDERIGSLVRELSGFQLVIGGSPCNILTGSNRRHRDGLEGEHSVLFHHYVRIACSVKMAMKTM</sequence>
<reference evidence="1" key="1">
    <citation type="submission" date="2021-05" db="EMBL/GenBank/DDBJ databases">
        <authorList>
            <person name="Scholz U."/>
            <person name="Mascher M."/>
            <person name="Fiebig A."/>
        </authorList>
    </citation>
    <scope>NUCLEOTIDE SEQUENCE [LARGE SCALE GENOMIC DNA]</scope>
</reference>
<evidence type="ECO:0000313" key="2">
    <source>
        <dbReference type="Proteomes" id="UP001732700"/>
    </source>
</evidence>
<proteinExistence type="predicted"/>
<accession>A0ACD5ZID8</accession>
<protein>
    <submittedName>
        <fullName evidence="1">Uncharacterized protein</fullName>
    </submittedName>
</protein>
<name>A0ACD5ZID8_AVESA</name>
<reference evidence="1" key="2">
    <citation type="submission" date="2025-09" db="UniProtKB">
        <authorList>
            <consortium name="EnsemblPlants"/>
        </authorList>
    </citation>
    <scope>IDENTIFICATION</scope>
</reference>